<keyword evidence="4" id="KW-0804">Transcription</keyword>
<evidence type="ECO:0000256" key="5">
    <source>
        <dbReference type="ARBA" id="ARBA00023242"/>
    </source>
</evidence>
<dbReference type="GO" id="GO:0003677">
    <property type="term" value="F:DNA binding"/>
    <property type="evidence" value="ECO:0007669"/>
    <property type="project" value="UniProtKB-KW"/>
</dbReference>
<keyword evidence="7" id="KW-0812">Transmembrane</keyword>
<dbReference type="GO" id="GO:0008289">
    <property type="term" value="F:lipid binding"/>
    <property type="evidence" value="ECO:0007669"/>
    <property type="project" value="InterPro"/>
</dbReference>
<keyword evidence="3" id="KW-0371">Homeobox</keyword>
<proteinExistence type="predicted"/>
<sequence length="536" mass="58987">MIRRMKEKTKNGFSHLYLSIPATLPPLSSFPHGLALTLSSSPSTVLFYASLLLPPCINGILLSPSHFFDSSSHRTVWLPPFSSSPPTVLIYPVLLLPAFINGIIISPSIPFSSLDLSLGSFGAQGVGGPSLDLDLDLLPGSSSIPALPFQTRVISEMDKSLMMDISANAMDELIMLLQMEEPLWMKSKTDGRDVLNLESYDRIFPRANHVKNPNIRIETSRDSGVVIMNGFWSTCLLIRLNKWVELFPTIISKARTIEVLSPEMRGSWNERWLATLQRICLSDGDWHSYSGPWRRRSKMKLAQRMINSFCSSISTSSGHRWITLAGMSEVGVRITVHNNTDPGQPHGVVLRAATSIWLPLSSQNVFNFFRYERTRAQWDVLSNGISVQEVAHIANGSHPGNCISVLLAFNANQNNMLVLQESCTDSSGSLMVYAPVELPAINIAMSSEDHPSFIPLLPSGFAISPDGQPDQGAGTGGASTSSNTHGSNDLCHGINLELLPYHTFHFQDCSGTCIDEHSPILHEEVPNYTHLVKLLL</sequence>
<evidence type="ECO:0000313" key="10">
    <source>
        <dbReference type="Proteomes" id="UP000655225"/>
    </source>
</evidence>
<evidence type="ECO:0000256" key="2">
    <source>
        <dbReference type="ARBA" id="ARBA00023125"/>
    </source>
</evidence>
<evidence type="ECO:0000256" key="3">
    <source>
        <dbReference type="ARBA" id="ARBA00023155"/>
    </source>
</evidence>
<evidence type="ECO:0000256" key="1">
    <source>
        <dbReference type="ARBA" id="ARBA00023015"/>
    </source>
</evidence>
<protein>
    <recommendedName>
        <fullName evidence="8">START domain-containing protein</fullName>
    </recommendedName>
</protein>
<dbReference type="PROSITE" id="PS50848">
    <property type="entry name" value="START"/>
    <property type="match status" value="1"/>
</dbReference>
<evidence type="ECO:0000256" key="7">
    <source>
        <dbReference type="SAM" id="Phobius"/>
    </source>
</evidence>
<dbReference type="AlphaFoldDB" id="A0A834ZJ05"/>
<keyword evidence="7" id="KW-0472">Membrane</keyword>
<feature type="domain" description="START" evidence="8">
    <location>
        <begin position="155"/>
        <end position="267"/>
    </location>
</feature>
<dbReference type="InterPro" id="IPR057993">
    <property type="entry name" value="HD-Zip_IV_C"/>
</dbReference>
<dbReference type="SUPFAM" id="SSF55961">
    <property type="entry name" value="Bet v1-like"/>
    <property type="match status" value="1"/>
</dbReference>
<evidence type="ECO:0000256" key="4">
    <source>
        <dbReference type="ARBA" id="ARBA00023163"/>
    </source>
</evidence>
<dbReference type="PANTHER" id="PTHR45654">
    <property type="entry name" value="HOMEOBOX-LEUCINE ZIPPER PROTEIN MERISTEM L1"/>
    <property type="match status" value="1"/>
</dbReference>
<keyword evidence="10" id="KW-1185">Reference proteome</keyword>
<dbReference type="PANTHER" id="PTHR45654:SF1">
    <property type="entry name" value="HOMEOBOX-LEUCINE ZIPPER PROTEIN HDG11"/>
    <property type="match status" value="1"/>
</dbReference>
<organism evidence="9 10">
    <name type="scientific">Tetracentron sinense</name>
    <name type="common">Spur-leaf</name>
    <dbReference type="NCBI Taxonomy" id="13715"/>
    <lineage>
        <taxon>Eukaryota</taxon>
        <taxon>Viridiplantae</taxon>
        <taxon>Streptophyta</taxon>
        <taxon>Embryophyta</taxon>
        <taxon>Tracheophyta</taxon>
        <taxon>Spermatophyta</taxon>
        <taxon>Magnoliopsida</taxon>
        <taxon>Trochodendrales</taxon>
        <taxon>Trochodendraceae</taxon>
        <taxon>Tetracentron</taxon>
    </lineage>
</organism>
<evidence type="ECO:0000259" key="8">
    <source>
        <dbReference type="PROSITE" id="PS50848"/>
    </source>
</evidence>
<name>A0A834ZJ05_TETSI</name>
<feature type="transmembrane region" description="Helical" evidence="7">
    <location>
        <begin position="88"/>
        <end position="109"/>
    </location>
</feature>
<keyword evidence="2" id="KW-0238">DNA-binding</keyword>
<evidence type="ECO:0000313" key="9">
    <source>
        <dbReference type="EMBL" id="KAF8407861.1"/>
    </source>
</evidence>
<keyword evidence="7" id="KW-1133">Transmembrane helix</keyword>
<keyword evidence="1" id="KW-0805">Transcription regulation</keyword>
<dbReference type="InterPro" id="IPR042160">
    <property type="entry name" value="HD-Zip_IV"/>
</dbReference>
<accession>A0A834ZJ05</accession>
<feature type="transmembrane region" description="Helical" evidence="7">
    <location>
        <begin position="45"/>
        <end position="68"/>
    </location>
</feature>
<dbReference type="Proteomes" id="UP000655225">
    <property type="component" value="Unassembled WGS sequence"/>
</dbReference>
<gene>
    <name evidence="9" type="ORF">HHK36_006998</name>
</gene>
<dbReference type="Pfam" id="PF25797">
    <property type="entry name" value="PDF2_C"/>
    <property type="match status" value="1"/>
</dbReference>
<evidence type="ECO:0000256" key="6">
    <source>
        <dbReference type="SAM" id="MobiDB-lite"/>
    </source>
</evidence>
<comment type="caution">
    <text evidence="9">The sequence shown here is derived from an EMBL/GenBank/DDBJ whole genome shotgun (WGS) entry which is preliminary data.</text>
</comment>
<feature type="region of interest" description="Disordered" evidence="6">
    <location>
        <begin position="465"/>
        <end position="484"/>
    </location>
</feature>
<dbReference type="EMBL" id="JABCRI010000004">
    <property type="protein sequence ID" value="KAF8407861.1"/>
    <property type="molecule type" value="Genomic_DNA"/>
</dbReference>
<reference evidence="9 10" key="1">
    <citation type="submission" date="2020-04" db="EMBL/GenBank/DDBJ databases">
        <title>Plant Genome Project.</title>
        <authorList>
            <person name="Zhang R.-G."/>
        </authorList>
    </citation>
    <scope>NUCLEOTIDE SEQUENCE [LARGE SCALE GENOMIC DNA]</scope>
    <source>
        <strain evidence="9">YNK0</strain>
        <tissue evidence="9">Leaf</tissue>
    </source>
</reference>
<dbReference type="InterPro" id="IPR002913">
    <property type="entry name" value="START_lipid-bd_dom"/>
</dbReference>
<keyword evidence="5" id="KW-0539">Nucleus</keyword>